<dbReference type="EMBL" id="JAJOZR010000007">
    <property type="protein sequence ID" value="MCD7109728.1"/>
    <property type="molecule type" value="Genomic_DNA"/>
</dbReference>
<dbReference type="Proteomes" id="UP001139089">
    <property type="component" value="Unassembled WGS sequence"/>
</dbReference>
<evidence type="ECO:0000313" key="2">
    <source>
        <dbReference type="Proteomes" id="UP001139089"/>
    </source>
</evidence>
<organism evidence="1 2">
    <name type="scientific">Rhizobium quercicola</name>
    <dbReference type="NCBI Taxonomy" id="2901226"/>
    <lineage>
        <taxon>Bacteria</taxon>
        <taxon>Pseudomonadati</taxon>
        <taxon>Pseudomonadota</taxon>
        <taxon>Alphaproteobacteria</taxon>
        <taxon>Hyphomicrobiales</taxon>
        <taxon>Rhizobiaceae</taxon>
        <taxon>Rhizobium/Agrobacterium group</taxon>
        <taxon>Rhizobium</taxon>
    </lineage>
</organism>
<reference evidence="1" key="1">
    <citation type="submission" date="2021-12" db="EMBL/GenBank/DDBJ databases">
        <authorList>
            <person name="Li Y."/>
        </authorList>
    </citation>
    <scope>NUCLEOTIDE SEQUENCE</scope>
    <source>
        <strain evidence="1">DKSPLA3</strain>
    </source>
</reference>
<accession>A0A9X1NUU0</accession>
<comment type="caution">
    <text evidence="1">The sequence shown here is derived from an EMBL/GenBank/DDBJ whole genome shotgun (WGS) entry which is preliminary data.</text>
</comment>
<name>A0A9X1NUU0_9HYPH</name>
<proteinExistence type="predicted"/>
<dbReference type="AlphaFoldDB" id="A0A9X1NUU0"/>
<dbReference type="RefSeq" id="WP_231814616.1">
    <property type="nucleotide sequence ID" value="NZ_JAJOZR010000007.1"/>
</dbReference>
<sequence length="144" mass="16570">MTIIALKDGRYVNSDHVLSYRTFSHETRFHMSDGSDVSGDPHDELYPCFHTILPALPGFRAIYALKSADGRRYVERTVIAWRHTDSGNWPLFQGYTEDDMMEYVAIVEPSGKVFDDEGYQFETLEAWRTFFEEHNPVPESAVAV</sequence>
<protein>
    <submittedName>
        <fullName evidence="1">Uncharacterized protein</fullName>
    </submittedName>
</protein>
<keyword evidence="2" id="KW-1185">Reference proteome</keyword>
<evidence type="ECO:0000313" key="1">
    <source>
        <dbReference type="EMBL" id="MCD7109728.1"/>
    </source>
</evidence>
<gene>
    <name evidence="1" type="ORF">LRX75_11835</name>
</gene>